<evidence type="ECO:0000256" key="1">
    <source>
        <dbReference type="SAM" id="MobiDB-lite"/>
    </source>
</evidence>
<reference evidence="2" key="1">
    <citation type="submission" date="2019-02" db="EMBL/GenBank/DDBJ databases">
        <authorList>
            <person name="Gruber-Vodicka R. H."/>
            <person name="Seah K. B. B."/>
        </authorList>
    </citation>
    <scope>NUCLEOTIDE SEQUENCE</scope>
    <source>
        <strain evidence="3">BECK_S1320</strain>
        <strain evidence="2">BECK_S1321</strain>
    </source>
</reference>
<organism evidence="2">
    <name type="scientific">Candidatus Kentrum sp. SD</name>
    <dbReference type="NCBI Taxonomy" id="2126332"/>
    <lineage>
        <taxon>Bacteria</taxon>
        <taxon>Pseudomonadati</taxon>
        <taxon>Pseudomonadota</taxon>
        <taxon>Gammaproteobacteria</taxon>
        <taxon>Candidatus Kentrum</taxon>
    </lineage>
</organism>
<gene>
    <name evidence="3" type="ORF">BECKSD772E_GA0070983_12402</name>
    <name evidence="2" type="ORF">BECKSD772F_GA0070984_12493</name>
</gene>
<protein>
    <submittedName>
        <fullName evidence="2">Uncharacterized protein</fullName>
    </submittedName>
</protein>
<dbReference type="EMBL" id="CAADFR010000249">
    <property type="protein sequence ID" value="VFK45756.1"/>
    <property type="molecule type" value="Genomic_DNA"/>
</dbReference>
<dbReference type="AlphaFoldDB" id="A0A450YW51"/>
<proteinExistence type="predicted"/>
<evidence type="ECO:0000313" key="3">
    <source>
        <dbReference type="EMBL" id="VFK49795.1"/>
    </source>
</evidence>
<sequence length="147" mass="17196">MPKAKDKEPTEKAEDKKLTDQDKFKQLKKDIREKMLEILKMVDMEERFTIALRDKQPKNYIQEYPDRTICGCDGEVYNLLMNWAYKHKIANHLALDQFVEVHGRGLDKIKQRPKSADRASARYWKTNAKKGNLGKEKGKDKGKGKRS</sequence>
<dbReference type="EMBL" id="CAADFU010000240">
    <property type="protein sequence ID" value="VFK49795.1"/>
    <property type="molecule type" value="Genomic_DNA"/>
</dbReference>
<name>A0A450YW51_9GAMM</name>
<feature type="region of interest" description="Disordered" evidence="1">
    <location>
        <begin position="109"/>
        <end position="147"/>
    </location>
</feature>
<accession>A0A450YW51</accession>
<feature type="compositionally biased region" description="Basic and acidic residues" evidence="1">
    <location>
        <begin position="109"/>
        <end position="120"/>
    </location>
</feature>
<evidence type="ECO:0000313" key="2">
    <source>
        <dbReference type="EMBL" id="VFK45756.1"/>
    </source>
</evidence>